<dbReference type="PROSITE" id="PS50983">
    <property type="entry name" value="FE_B12_PBP"/>
    <property type="match status" value="1"/>
</dbReference>
<dbReference type="PANTHER" id="PTHR30532">
    <property type="entry name" value="IRON III DICITRATE-BINDING PERIPLASMIC PROTEIN"/>
    <property type="match status" value="1"/>
</dbReference>
<dbReference type="InterPro" id="IPR051313">
    <property type="entry name" value="Bact_iron-sidero_bind"/>
</dbReference>
<keyword evidence="8" id="KW-1185">Reference proteome</keyword>
<comment type="similarity">
    <text evidence="2">Belongs to the bacterial solute-binding protein 8 family.</text>
</comment>
<evidence type="ECO:0000313" key="8">
    <source>
        <dbReference type="Proteomes" id="UP000308430"/>
    </source>
</evidence>
<feature type="domain" description="Fe/B12 periplasmic-binding" evidence="6">
    <location>
        <begin position="123"/>
        <end position="428"/>
    </location>
</feature>
<evidence type="ECO:0000259" key="6">
    <source>
        <dbReference type="PROSITE" id="PS50983"/>
    </source>
</evidence>
<evidence type="ECO:0000256" key="2">
    <source>
        <dbReference type="ARBA" id="ARBA00008814"/>
    </source>
</evidence>
<proteinExistence type="inferred from homology"/>
<gene>
    <name evidence="7" type="ORF">E6C76_07040</name>
</gene>
<evidence type="ECO:0000256" key="4">
    <source>
        <dbReference type="ARBA" id="ARBA00022496"/>
    </source>
</evidence>
<dbReference type="OrthoDB" id="63946at2"/>
<dbReference type="GO" id="GO:1901678">
    <property type="term" value="P:iron coordination entity transport"/>
    <property type="evidence" value="ECO:0007669"/>
    <property type="project" value="UniProtKB-ARBA"/>
</dbReference>
<keyword evidence="4" id="KW-0408">Iron</keyword>
<keyword evidence="5" id="KW-0732">Signal</keyword>
<reference evidence="7 8" key="1">
    <citation type="submission" date="2019-04" db="EMBL/GenBank/DDBJ databases">
        <title>Azoarcus nasutitermitis sp. nov. isolated from termite nest.</title>
        <authorList>
            <person name="Lin S.-Y."/>
            <person name="Hameed A."/>
            <person name="Hsu Y.-H."/>
            <person name="Young C.-C."/>
        </authorList>
    </citation>
    <scope>NUCLEOTIDE SEQUENCE [LARGE SCALE GENOMIC DNA]</scope>
    <source>
        <strain evidence="7 8">CC-YHH838</strain>
    </source>
</reference>
<dbReference type="PANTHER" id="PTHR30532:SF28">
    <property type="entry name" value="PETROBACTIN-BINDING PROTEIN YCLQ"/>
    <property type="match status" value="1"/>
</dbReference>
<keyword evidence="4" id="KW-0406">Ion transport</keyword>
<evidence type="ECO:0000313" key="7">
    <source>
        <dbReference type="EMBL" id="THF66579.1"/>
    </source>
</evidence>
<dbReference type="Pfam" id="PF01497">
    <property type="entry name" value="Peripla_BP_2"/>
    <property type="match status" value="1"/>
</dbReference>
<dbReference type="InterPro" id="IPR002491">
    <property type="entry name" value="ABC_transptr_periplasmic_BD"/>
</dbReference>
<evidence type="ECO:0000256" key="5">
    <source>
        <dbReference type="ARBA" id="ARBA00022729"/>
    </source>
</evidence>
<keyword evidence="3" id="KW-0813">Transport</keyword>
<name>A0A4S4B269_9RHOO</name>
<dbReference type="AlphaFoldDB" id="A0A4S4B269"/>
<sequence>MRWTAAAPSMPGRWPHSNESCCRSGSGSVCWEISTETRVTEAGALSREKGMGAVPVRPHWPNLSISVQKRENSMNDKLLRPALAASLVLILSGAPVVSSAQAGGPRQIAHVQGITEVPGIPARVAATSLSGLDTLDALGIEVAAVPAPPSGESTARWPARLLEKYGQDKYAKIGGGRAREGEANPQVERIKALKPDLVVVDGRSRNLYSELKGAVPVIDLSVSNASFIASVVQNILGMGAAFGQERQAGEQAHALLGKVRALHEEAAKQGTGLVLFAVGNRVMPQQVDARFGMIYEVSGIRPVLHATESQGLFTGRPQGAPAADTPEAKAAAEAAQKARQEEEARLFAEVMAREPDWLFVVDRNAAFGEAKAAEAMAATPVIANSRAWRAGKVVYLDQDGASWYLMAGGLGLLESSIRQIQEAFDKAPAPAGRD</sequence>
<dbReference type="Proteomes" id="UP000308430">
    <property type="component" value="Unassembled WGS sequence"/>
</dbReference>
<accession>A0A4S4B269</accession>
<protein>
    <recommendedName>
        <fullName evidence="6">Fe/B12 periplasmic-binding domain-containing protein</fullName>
    </recommendedName>
</protein>
<dbReference type="Gene3D" id="3.40.50.1980">
    <property type="entry name" value="Nitrogenase molybdenum iron protein domain"/>
    <property type="match status" value="2"/>
</dbReference>
<dbReference type="GO" id="GO:0030288">
    <property type="term" value="C:outer membrane-bounded periplasmic space"/>
    <property type="evidence" value="ECO:0007669"/>
    <property type="project" value="TreeGrafter"/>
</dbReference>
<evidence type="ECO:0000256" key="1">
    <source>
        <dbReference type="ARBA" id="ARBA00004196"/>
    </source>
</evidence>
<organism evidence="7 8">
    <name type="scientific">Pseudothauera nasutitermitis</name>
    <dbReference type="NCBI Taxonomy" id="2565930"/>
    <lineage>
        <taxon>Bacteria</taxon>
        <taxon>Pseudomonadati</taxon>
        <taxon>Pseudomonadota</taxon>
        <taxon>Betaproteobacteria</taxon>
        <taxon>Rhodocyclales</taxon>
        <taxon>Zoogloeaceae</taxon>
        <taxon>Pseudothauera</taxon>
    </lineage>
</organism>
<comment type="subcellular location">
    <subcellularLocation>
        <location evidence="1">Cell envelope</location>
    </subcellularLocation>
</comment>
<comment type="caution">
    <text evidence="7">The sequence shown here is derived from an EMBL/GenBank/DDBJ whole genome shotgun (WGS) entry which is preliminary data.</text>
</comment>
<dbReference type="EMBL" id="SSOC01000002">
    <property type="protein sequence ID" value="THF66579.1"/>
    <property type="molecule type" value="Genomic_DNA"/>
</dbReference>
<evidence type="ECO:0000256" key="3">
    <source>
        <dbReference type="ARBA" id="ARBA00022448"/>
    </source>
</evidence>
<dbReference type="SUPFAM" id="SSF53807">
    <property type="entry name" value="Helical backbone' metal receptor"/>
    <property type="match status" value="1"/>
</dbReference>
<keyword evidence="4" id="KW-0410">Iron transport</keyword>